<dbReference type="InterPro" id="IPR027417">
    <property type="entry name" value="P-loop_NTPase"/>
</dbReference>
<gene>
    <name evidence="1" type="ORF">FVF75_07970</name>
</gene>
<evidence type="ECO:0000313" key="2">
    <source>
        <dbReference type="Proteomes" id="UP000322080"/>
    </source>
</evidence>
<keyword evidence="1" id="KW-0547">Nucleotide-binding</keyword>
<dbReference type="EMBL" id="VSIY01000005">
    <property type="protein sequence ID" value="TYB81643.1"/>
    <property type="molecule type" value="Genomic_DNA"/>
</dbReference>
<protein>
    <submittedName>
        <fullName evidence="1">ATP-binding protein</fullName>
    </submittedName>
</protein>
<organism evidence="1 2">
    <name type="scientific">Maritimibacter fusiformis</name>
    <dbReference type="NCBI Taxonomy" id="2603819"/>
    <lineage>
        <taxon>Bacteria</taxon>
        <taxon>Pseudomonadati</taxon>
        <taxon>Pseudomonadota</taxon>
        <taxon>Alphaproteobacteria</taxon>
        <taxon>Rhodobacterales</taxon>
        <taxon>Roseobacteraceae</taxon>
        <taxon>Maritimibacter</taxon>
    </lineage>
</organism>
<dbReference type="Gene3D" id="3.40.50.300">
    <property type="entry name" value="P-loop containing nucleotide triphosphate hydrolases"/>
    <property type="match status" value="1"/>
</dbReference>
<dbReference type="SUPFAM" id="SSF52540">
    <property type="entry name" value="P-loop containing nucleoside triphosphate hydrolases"/>
    <property type="match status" value="1"/>
</dbReference>
<proteinExistence type="predicted"/>
<dbReference type="GO" id="GO:0005524">
    <property type="term" value="F:ATP binding"/>
    <property type="evidence" value="ECO:0007669"/>
    <property type="project" value="UniProtKB-KW"/>
</dbReference>
<keyword evidence="2" id="KW-1185">Reference proteome</keyword>
<reference evidence="1 2" key="1">
    <citation type="submission" date="2019-08" db="EMBL/GenBank/DDBJ databases">
        <title>Identification of a novel species of the genus Boseongicola.</title>
        <authorList>
            <person name="Zhang X.-Q."/>
        </authorList>
    </citation>
    <scope>NUCLEOTIDE SEQUENCE [LARGE SCALE GENOMIC DNA]</scope>
    <source>
        <strain evidence="1 2">HY14</strain>
    </source>
</reference>
<comment type="caution">
    <text evidence="1">The sequence shown here is derived from an EMBL/GenBank/DDBJ whole genome shotgun (WGS) entry which is preliminary data.</text>
</comment>
<dbReference type="Proteomes" id="UP000322080">
    <property type="component" value="Unassembled WGS sequence"/>
</dbReference>
<dbReference type="AlphaFoldDB" id="A0A5D0RJQ3"/>
<name>A0A5D0RJQ3_9RHOB</name>
<accession>A0A5D0RJQ3</accession>
<sequence>MSSTAPTLHLVCGKAAAGKSTLAGELGQGAGVVVIAEDAWLAALFGDQMASLADYVRCANRLREIMEPHVVALLGAGVSVVLDFPANTVDTRRWMRRIIDTSKAAHVLHYLDVPDGVCRARVQARNAQGDHPFTLSNAQFD</sequence>
<keyword evidence="1" id="KW-0067">ATP-binding</keyword>
<dbReference type="Pfam" id="PF13671">
    <property type="entry name" value="AAA_33"/>
    <property type="match status" value="1"/>
</dbReference>
<evidence type="ECO:0000313" key="1">
    <source>
        <dbReference type="EMBL" id="TYB81643.1"/>
    </source>
</evidence>